<dbReference type="Proteomes" id="UP000191110">
    <property type="component" value="Unassembled WGS sequence"/>
</dbReference>
<keyword evidence="2" id="KW-1185">Reference proteome</keyword>
<dbReference type="AlphaFoldDB" id="A0A1T2KYN1"/>
<evidence type="ECO:0000313" key="1">
    <source>
        <dbReference type="EMBL" id="OOZ37959.1"/>
    </source>
</evidence>
<accession>A0A1T2KYN1</accession>
<comment type="caution">
    <text evidence="1">The sequence shown here is derived from an EMBL/GenBank/DDBJ whole genome shotgun (WGS) entry which is preliminary data.</text>
</comment>
<organism evidence="1 2">
    <name type="scientific">Solemya pervernicosa gill symbiont</name>
    <dbReference type="NCBI Taxonomy" id="642797"/>
    <lineage>
        <taxon>Bacteria</taxon>
        <taxon>Pseudomonadati</taxon>
        <taxon>Pseudomonadota</taxon>
        <taxon>Gammaproteobacteria</taxon>
        <taxon>sulfur-oxidizing symbionts</taxon>
    </lineage>
</organism>
<proteinExistence type="predicted"/>
<reference evidence="1 2" key="1">
    <citation type="submission" date="2016-11" db="EMBL/GenBank/DDBJ databases">
        <title>Mixed transmission modes and dynamic genome evolution in an obligate animal-bacterial symbiosis.</title>
        <authorList>
            <person name="Russell S.L."/>
            <person name="Corbett-Detig R.B."/>
            <person name="Cavanaugh C.M."/>
        </authorList>
    </citation>
    <scope>NUCLEOTIDE SEQUENCE [LARGE SCALE GENOMIC DNA]</scope>
    <source>
        <strain evidence="1">Sveles-Q1</strain>
    </source>
</reference>
<evidence type="ECO:0000313" key="2">
    <source>
        <dbReference type="Proteomes" id="UP000191110"/>
    </source>
</evidence>
<name>A0A1T2KYN1_9GAMM</name>
<dbReference type="RefSeq" id="WP_078485236.1">
    <property type="nucleotide sequence ID" value="NZ_MPRL01000159.1"/>
</dbReference>
<dbReference type="EMBL" id="MPRL01000159">
    <property type="protein sequence ID" value="OOZ37959.1"/>
    <property type="molecule type" value="Genomic_DNA"/>
</dbReference>
<protein>
    <submittedName>
        <fullName evidence="1">Uncharacterized protein</fullName>
    </submittedName>
</protein>
<gene>
    <name evidence="1" type="ORF">BOW53_16870</name>
</gene>
<sequence>MSKLLSEWQPSEAAIDLIKLNGLDDEHIEKTARYLKSQTELENIDDVDGYDNWNTFFIMFCIKAGNQSAKKN</sequence>